<dbReference type="PROSITE" id="PS00498">
    <property type="entry name" value="TYROSINASE_2"/>
    <property type="match status" value="5"/>
</dbReference>
<dbReference type="EMBL" id="CAHIKZ030001424">
    <property type="protein sequence ID" value="CAE1263708.1"/>
    <property type="molecule type" value="Genomic_DNA"/>
</dbReference>
<dbReference type="Gene3D" id="1.10.1280.10">
    <property type="entry name" value="Di-copper center containing domain from catechol oxidase"/>
    <property type="match status" value="6"/>
</dbReference>
<organism evidence="11 12">
    <name type="scientific">Acanthosepion pharaonis</name>
    <name type="common">Pharaoh cuttlefish</name>
    <name type="synonym">Sepia pharaonis</name>
    <dbReference type="NCBI Taxonomy" id="158019"/>
    <lineage>
        <taxon>Eukaryota</taxon>
        <taxon>Metazoa</taxon>
        <taxon>Spiralia</taxon>
        <taxon>Lophotrochozoa</taxon>
        <taxon>Mollusca</taxon>
        <taxon>Cephalopoda</taxon>
        <taxon>Coleoidea</taxon>
        <taxon>Decapodiformes</taxon>
        <taxon>Sepiida</taxon>
        <taxon>Sepiina</taxon>
        <taxon>Sepiidae</taxon>
        <taxon>Acanthosepion</taxon>
    </lineage>
</organism>
<feature type="domain" description="Tyrosinase copper-binding" evidence="9">
    <location>
        <begin position="1873"/>
        <end position="1890"/>
    </location>
</feature>
<feature type="domain" description="Tyrosinase copper-binding" evidence="10">
    <location>
        <begin position="625"/>
        <end position="636"/>
    </location>
</feature>
<dbReference type="Proteomes" id="UP000597762">
    <property type="component" value="Unassembled WGS sequence"/>
</dbReference>
<evidence type="ECO:0000256" key="8">
    <source>
        <dbReference type="ARBA" id="ARBA00023157"/>
    </source>
</evidence>
<keyword evidence="5" id="KW-0479">Metal-binding</keyword>
<dbReference type="InterPro" id="IPR002227">
    <property type="entry name" value="Tyrosinase_Cu-bd"/>
</dbReference>
<dbReference type="Pfam" id="PF00264">
    <property type="entry name" value="Tyrosinase"/>
    <property type="match status" value="6"/>
</dbReference>
<dbReference type="GO" id="GO:0016491">
    <property type="term" value="F:oxidoreductase activity"/>
    <property type="evidence" value="ECO:0007669"/>
    <property type="project" value="InterPro"/>
</dbReference>
<keyword evidence="8" id="KW-1015">Disulfide bond</keyword>
<dbReference type="SUPFAM" id="SSF48056">
    <property type="entry name" value="Di-copper centre-containing domain"/>
    <property type="match status" value="6"/>
</dbReference>
<evidence type="ECO:0000259" key="9">
    <source>
        <dbReference type="PROSITE" id="PS00497"/>
    </source>
</evidence>
<evidence type="ECO:0000313" key="11">
    <source>
        <dbReference type="EMBL" id="CAE1263708.1"/>
    </source>
</evidence>
<name>A0A812CBN1_ACAPH</name>
<protein>
    <recommendedName>
        <fullName evidence="9 10">Tyrosinase copper-binding domain-containing protein</fullName>
    </recommendedName>
</protein>
<keyword evidence="3" id="KW-0813">Transport</keyword>
<dbReference type="PANTHER" id="PTHR11474">
    <property type="entry name" value="TYROSINASE FAMILY MEMBER"/>
    <property type="match status" value="1"/>
</dbReference>
<accession>A0A812CBN1</accession>
<keyword evidence="7" id="KW-0186">Copper</keyword>
<dbReference type="OrthoDB" id="6132182at2759"/>
<feature type="domain" description="Tyrosinase copper-binding" evidence="9">
    <location>
        <begin position="483"/>
        <end position="500"/>
    </location>
</feature>
<feature type="domain" description="Tyrosinase copper-binding" evidence="10">
    <location>
        <begin position="2006"/>
        <end position="2017"/>
    </location>
</feature>
<proteinExistence type="inferred from homology"/>
<evidence type="ECO:0000256" key="6">
    <source>
        <dbReference type="ARBA" id="ARBA00022737"/>
    </source>
</evidence>
<dbReference type="Gene3D" id="2.60.310.10">
    <property type="entry name" value="Haemocyanin C-terminal domain"/>
    <property type="match status" value="5"/>
</dbReference>
<feature type="domain" description="Tyrosinase copper-binding" evidence="9">
    <location>
        <begin position="1316"/>
        <end position="1333"/>
    </location>
</feature>
<dbReference type="PROSITE" id="PS00497">
    <property type="entry name" value="TYROSINASE_1"/>
    <property type="match status" value="5"/>
</dbReference>
<evidence type="ECO:0000256" key="2">
    <source>
        <dbReference type="ARBA" id="ARBA00009470"/>
    </source>
</evidence>
<evidence type="ECO:0000256" key="3">
    <source>
        <dbReference type="ARBA" id="ARBA00022448"/>
    </source>
</evidence>
<dbReference type="InterPro" id="IPR036848">
    <property type="entry name" value="Haemocyanin_C_sf"/>
</dbReference>
<feature type="domain" description="Tyrosinase copper-binding" evidence="9">
    <location>
        <begin position="899"/>
        <end position="916"/>
    </location>
</feature>
<dbReference type="Pfam" id="PF14830">
    <property type="entry name" value="Haemocyan_bet_s"/>
    <property type="match status" value="5"/>
</dbReference>
<comment type="similarity">
    <text evidence="2">Belongs to the tyrosinase family. Hemocyanin subfamily.</text>
</comment>
<dbReference type="InterPro" id="IPR050316">
    <property type="entry name" value="Tyrosinase/Hemocyanin"/>
</dbReference>
<keyword evidence="4" id="KW-0561">Oxygen transport</keyword>
<reference evidence="11" key="1">
    <citation type="submission" date="2021-01" db="EMBL/GenBank/DDBJ databases">
        <authorList>
            <person name="Li R."/>
            <person name="Bekaert M."/>
        </authorList>
    </citation>
    <scope>NUCLEOTIDE SEQUENCE</scope>
    <source>
        <strain evidence="11">Farmed</strain>
    </source>
</reference>
<feature type="domain" description="Tyrosinase copper-binding" evidence="9">
    <location>
        <begin position="1730"/>
        <end position="1747"/>
    </location>
</feature>
<feature type="domain" description="Tyrosinase copper-binding" evidence="10">
    <location>
        <begin position="1036"/>
        <end position="1047"/>
    </location>
</feature>
<evidence type="ECO:0000256" key="4">
    <source>
        <dbReference type="ARBA" id="ARBA00022621"/>
    </source>
</evidence>
<gene>
    <name evidence="11" type="ORF">SPHA_33848</name>
</gene>
<dbReference type="PANTHER" id="PTHR11474:SF126">
    <property type="entry name" value="TYROSINASE-LIKE PROTEIN TYR-1-RELATED"/>
    <property type="match status" value="1"/>
</dbReference>
<feature type="domain" description="Tyrosinase copper-binding" evidence="10">
    <location>
        <begin position="1461"/>
        <end position="1472"/>
    </location>
</feature>
<feature type="domain" description="Tyrosinase copper-binding" evidence="10">
    <location>
        <begin position="214"/>
        <end position="225"/>
    </location>
</feature>
<evidence type="ECO:0000256" key="1">
    <source>
        <dbReference type="ARBA" id="ARBA00002958"/>
    </source>
</evidence>
<sequence>MRDVDETSLKTRKDINRLTIEEEYKLRVAMERFMADKSINGYQALAEFHGLPAKCPRPDALNRVACCAHGMATFPHWHRLVIVQFEDALAARGSPIGVPYWDWTKPLDSIPHLLADENYVDPYTKETKPNPFFRAPIDFLKANVFTARKIDERLFKKPTVGDHGYLFDGMLLAFEQHDFCDFEVQFEVTHNAIHAWVGGNEPYSMSTLHYTSFDPMFWLHHSQVDRLWAIWQALQIQRGLPYKAHCASSDVHQPLKPFAFQPPLNNDELTHSHSIPTDVYDYRTELKYTYDTLFFGGMSIRELQHHIEENEAKDRVFAGFLLMGIHTSANVDLYVVAGGNEYMAGSIAILGGSKEMSWRFDRVYKHDITSALAALGVDKFGDYTLRVDIKDVNGTALPSTIIPAPIVIYAPARVESVKFDETHRSRKDVASMTKQEMNELRTALAAFATDKTNTGYQQVAAFHGSTKWCPSPDAAVKYACCQHGMATFPHWHRLLTVNFENGLRRNGYHGGVPYWDWTRPIHALPALVVEEQYTDAKGEAHPNPFFSGAIDEVNAKTSRAPSPTLFEQPEFGHYTHLADEIFYALEQENFCDFEVQFEIAHNHIHALVGGTEPYSMSSLEYSAFDPIFMLHHSNVDRIWATWQALQKFRGKSYNSANCAIEMLRRPMSPFSLSSDINSDAQTREHSVPFDVFDYKKSFHYEYDTLELNGLSIPQLSREINRRKAKNRVFVTFMLEGLKKSLLVQYYIKDDASDKKMKAGEFYVLGSENEMPWKYDRAFKSDITHVMDEMNLHYTDKYHIEYTVTDMKGETVDVKLSPTVVYQPGLGQYKDSKIWINPVTSANRIRKNLDTLSAGEIESLRNAFKQIAKGGKYEQIAAFHGLPAQCPNEDGSAVYTCCLHGMPTFPHWHRLYVALVEDELLAHGSGVAVPYWDWVEPFDALPKFINEASYYNSRTLHIEENPFFKGKISFESAITDRDPQPELFNNNYLHDHALFAFEQTDFCEFEVHFEVLHNTIHSWLGGRDPHSMSSLDYAAYDPVFFLHHSNVDRLWAIWQELQRYRKLPFNEANCALPLMNQPMRPFSNSTANHDRLTFTNSRPSDVFDYQNVLHYKYDTLSFTGLSIRQLDRILRQKQEHDRVFAGFLLHGIKASADVRIYICVPTGTDEENCGNYAGIFSVLGGNSEMPWRFDRLFRYEITDSLKKLGLNQNSHFRVITEVTAVNGSRIMQKIFPDPTIIFVPKEEASVNVSTETSVYGNLVRKSVDRLSLQEVNSLVHALKRMQKDKSPSGFETIASFHALPPLCISEADKRRYACCVHGMATFPQWHRLYVVQFEQALNRHGASVGVPYWDWTYPMKEIPSLIASEKYTDPFTGVETFNPFNHGHISFISAETMTARDVNQHLFEQPALGKQTWLFDNIILALEQTDYCDFEIQFEIVHNAIHSWVGGKELYSLNHLHYAAYDPVFYLHHANVDRLWVIWQELQKFRGLPAYESNCALELMNEPLKPFSFGSPYNLNPITEKYSKPADVFNYKEHFHYEYDMLEMNGMSIPQLESYIRHEKQKDRVFVGFLLQGFGSSAYATFEVCSDEGACHEGSHFSVLGGSAEMPWAFDRLYRMEITNILKEMHLEADSHFTIKSKIIAHNGTELFHVLPEPTIIRIPSAGHDIEVAIPLNKIRRDITSLEERDIKNLMSALRRLKGDKSDFGFQTIASYHGSKMCPTPEAPEYACCLHGMPTFPHWHRVYLLHFEEAMRRHGANVAVPYWDWTMPSTHLPKLLGDADYYDAWTDTVLENPFLRGFIEHEDTFTHIDEHKVGTVVRKNVNSLTPSEIDNLREALSAVQADHTENGYQKIAAYHGMPLSCHYANGTAYACCQHGMVTFPHWHRLFVKQMEDAMKAKGAKIGIPYWDWTTAFTSLPTLVTRTENNPFHHAHIDVANTDTTRAPRPQLFDDPEQGDQSFFYRQIAFALEQTDFCDFEIQFEIGHNAIHSWVGGSSPYGMSTLHYTSYDPLFYLHHSNTDRIWAVWQALQKYRGLPYNSANCEINKLKKPLMPFSSEKNHNVETKAHSTGFKSFNYHELHYDYDNLNFHGMTIPQLDVHLKKYQEKDRVFAGFLLRTIGQSADVNFDVCRKDGDCTFGGTFAILGGQHEMFWAFDRLFLYDISKSLVHLRLDAYDNFDIKVTIKGIDGQELPSKLLPPPTVLFKPGTG</sequence>
<evidence type="ECO:0000259" key="10">
    <source>
        <dbReference type="PROSITE" id="PS00498"/>
    </source>
</evidence>
<keyword evidence="6" id="KW-0677">Repeat</keyword>
<dbReference type="InterPro" id="IPR008922">
    <property type="entry name" value="Di-copper_centre_dom_sf"/>
</dbReference>
<evidence type="ECO:0000256" key="5">
    <source>
        <dbReference type="ARBA" id="ARBA00022723"/>
    </source>
</evidence>
<dbReference type="PRINTS" id="PR00092">
    <property type="entry name" value="TYROSINASE"/>
</dbReference>
<evidence type="ECO:0000313" key="12">
    <source>
        <dbReference type="Proteomes" id="UP000597762"/>
    </source>
</evidence>
<dbReference type="GO" id="GO:0005344">
    <property type="term" value="F:oxygen carrier activity"/>
    <property type="evidence" value="ECO:0007669"/>
    <property type="project" value="UniProtKB-KW"/>
</dbReference>
<dbReference type="InterPro" id="IPR028999">
    <property type="entry name" value="Beta-sandwich_Haemocyanin"/>
</dbReference>
<comment type="function">
    <text evidence="1">Hemocyanins are copper-containing oxygen carriers occurring freely dissolved in the hemolymph of many mollusks and arthropods.</text>
</comment>
<keyword evidence="12" id="KW-1185">Reference proteome</keyword>
<evidence type="ECO:0000256" key="7">
    <source>
        <dbReference type="ARBA" id="ARBA00023008"/>
    </source>
</evidence>
<dbReference type="GO" id="GO:0046872">
    <property type="term" value="F:metal ion binding"/>
    <property type="evidence" value="ECO:0007669"/>
    <property type="project" value="UniProtKB-KW"/>
</dbReference>
<dbReference type="SUPFAM" id="SSF81277">
    <property type="entry name" value="C-terminal domain of mollusc hemocyanin"/>
    <property type="match status" value="5"/>
</dbReference>
<comment type="caution">
    <text evidence="11">The sequence shown here is derived from an EMBL/GenBank/DDBJ whole genome shotgun (WGS) entry which is preliminary data.</text>
</comment>